<dbReference type="AlphaFoldDB" id="A0A9D1HRJ4"/>
<evidence type="ECO:0000256" key="1">
    <source>
        <dbReference type="ARBA" id="ARBA00006739"/>
    </source>
</evidence>
<evidence type="ECO:0000313" key="6">
    <source>
        <dbReference type="Proteomes" id="UP000824175"/>
    </source>
</evidence>
<dbReference type="PANTHER" id="PTHR43685:SF5">
    <property type="entry name" value="GLYCOSYLTRANSFERASE EPSE-RELATED"/>
    <property type="match status" value="1"/>
</dbReference>
<dbReference type="Pfam" id="PF00535">
    <property type="entry name" value="Glycos_transf_2"/>
    <property type="match status" value="1"/>
</dbReference>
<reference evidence="5" key="1">
    <citation type="submission" date="2020-10" db="EMBL/GenBank/DDBJ databases">
        <authorList>
            <person name="Gilroy R."/>
        </authorList>
    </citation>
    <scope>NUCLEOTIDE SEQUENCE</scope>
    <source>
        <strain evidence="5">CHK195-11698</strain>
    </source>
</reference>
<dbReference type="GO" id="GO:0016757">
    <property type="term" value="F:glycosyltransferase activity"/>
    <property type="evidence" value="ECO:0007669"/>
    <property type="project" value="UniProtKB-KW"/>
</dbReference>
<reference evidence="5" key="2">
    <citation type="journal article" date="2021" name="PeerJ">
        <title>Extensive microbial diversity within the chicken gut microbiome revealed by metagenomics and culture.</title>
        <authorList>
            <person name="Gilroy R."/>
            <person name="Ravi A."/>
            <person name="Getino M."/>
            <person name="Pursley I."/>
            <person name="Horton D.L."/>
            <person name="Alikhan N.F."/>
            <person name="Baker D."/>
            <person name="Gharbi K."/>
            <person name="Hall N."/>
            <person name="Watson M."/>
            <person name="Adriaenssens E.M."/>
            <person name="Foster-Nyarko E."/>
            <person name="Jarju S."/>
            <person name="Secka A."/>
            <person name="Antonio M."/>
            <person name="Oren A."/>
            <person name="Chaudhuri R.R."/>
            <person name="La Ragione R."/>
            <person name="Hildebrand F."/>
            <person name="Pallen M.J."/>
        </authorList>
    </citation>
    <scope>NUCLEOTIDE SEQUENCE</scope>
    <source>
        <strain evidence="5">CHK195-11698</strain>
    </source>
</reference>
<evidence type="ECO:0000256" key="3">
    <source>
        <dbReference type="ARBA" id="ARBA00022679"/>
    </source>
</evidence>
<evidence type="ECO:0000256" key="2">
    <source>
        <dbReference type="ARBA" id="ARBA00022676"/>
    </source>
</evidence>
<protein>
    <submittedName>
        <fullName evidence="5">Glycosyltransferase</fullName>
    </submittedName>
</protein>
<dbReference type="Proteomes" id="UP000824175">
    <property type="component" value="Unassembled WGS sequence"/>
</dbReference>
<dbReference type="InterPro" id="IPR029044">
    <property type="entry name" value="Nucleotide-diphossugar_trans"/>
</dbReference>
<evidence type="ECO:0000313" key="5">
    <source>
        <dbReference type="EMBL" id="HIU14209.1"/>
    </source>
</evidence>
<name>A0A9D1HRJ4_9FIRM</name>
<gene>
    <name evidence="5" type="ORF">IAD15_09095</name>
</gene>
<dbReference type="InterPro" id="IPR001173">
    <property type="entry name" value="Glyco_trans_2-like"/>
</dbReference>
<comment type="similarity">
    <text evidence="1">Belongs to the glycosyltransferase 2 family.</text>
</comment>
<dbReference type="InterPro" id="IPR050834">
    <property type="entry name" value="Glycosyltransf_2"/>
</dbReference>
<proteinExistence type="inferred from homology"/>
<dbReference type="Gene3D" id="3.90.550.10">
    <property type="entry name" value="Spore Coat Polysaccharide Biosynthesis Protein SpsA, Chain A"/>
    <property type="match status" value="1"/>
</dbReference>
<keyword evidence="2" id="KW-0328">Glycosyltransferase</keyword>
<organism evidence="5 6">
    <name type="scientific">Candidatus Fimiplasma intestinipullorum</name>
    <dbReference type="NCBI Taxonomy" id="2840825"/>
    <lineage>
        <taxon>Bacteria</taxon>
        <taxon>Bacillati</taxon>
        <taxon>Bacillota</taxon>
        <taxon>Clostridia</taxon>
        <taxon>Eubacteriales</taxon>
        <taxon>Candidatus Fimiplasma</taxon>
    </lineage>
</organism>
<sequence length="276" mass="31408">MNYSVLMAVYAKENPQFLKASIESMLAQTIPTDDFVIVKDGPLPACLEEVLQIYHDHLHLISLARNVGLGPALGIGLASCKHELVARMDSDDLSRPQRIAKQLAVFAQQPECVLCGGYIEEFIEEPGDLGLIKKVPIETKDIFNFIKRRNPFNHVTVMFKKSAIMQAGNYQSFYFNEDYELWIRVLSSHPQVTNLAECLCDVRVGNGMFERRGGWKYLKYDYALQKKLLNLGMTSPLEMSMNVALRSAVRIMPSSFRKHVYTHFLRQNQGKNTITD</sequence>
<keyword evidence="3" id="KW-0808">Transferase</keyword>
<dbReference type="EMBL" id="DVMJ01000077">
    <property type="protein sequence ID" value="HIU14209.1"/>
    <property type="molecule type" value="Genomic_DNA"/>
</dbReference>
<dbReference type="SUPFAM" id="SSF53448">
    <property type="entry name" value="Nucleotide-diphospho-sugar transferases"/>
    <property type="match status" value="1"/>
</dbReference>
<evidence type="ECO:0000259" key="4">
    <source>
        <dbReference type="Pfam" id="PF00535"/>
    </source>
</evidence>
<feature type="domain" description="Glycosyltransferase 2-like" evidence="4">
    <location>
        <begin position="4"/>
        <end position="156"/>
    </location>
</feature>
<accession>A0A9D1HRJ4</accession>
<dbReference type="PANTHER" id="PTHR43685">
    <property type="entry name" value="GLYCOSYLTRANSFERASE"/>
    <property type="match status" value="1"/>
</dbReference>
<comment type="caution">
    <text evidence="5">The sequence shown here is derived from an EMBL/GenBank/DDBJ whole genome shotgun (WGS) entry which is preliminary data.</text>
</comment>